<name>A0A3N0XYM1_ANAGA</name>
<gene>
    <name evidence="2" type="ORF">DPX16_10030</name>
</gene>
<dbReference type="AlphaFoldDB" id="A0A3N0XYM1"/>
<dbReference type="Proteomes" id="UP000281406">
    <property type="component" value="Unassembled WGS sequence"/>
</dbReference>
<dbReference type="EMBL" id="RJVU01057857">
    <property type="protein sequence ID" value="ROK15726.1"/>
    <property type="molecule type" value="Genomic_DNA"/>
</dbReference>
<organism evidence="2 3">
    <name type="scientific">Anabarilius grahami</name>
    <name type="common">Kanglang fish</name>
    <name type="synonym">Barilius grahami</name>
    <dbReference type="NCBI Taxonomy" id="495550"/>
    <lineage>
        <taxon>Eukaryota</taxon>
        <taxon>Metazoa</taxon>
        <taxon>Chordata</taxon>
        <taxon>Craniata</taxon>
        <taxon>Vertebrata</taxon>
        <taxon>Euteleostomi</taxon>
        <taxon>Actinopterygii</taxon>
        <taxon>Neopterygii</taxon>
        <taxon>Teleostei</taxon>
        <taxon>Ostariophysi</taxon>
        <taxon>Cypriniformes</taxon>
        <taxon>Xenocyprididae</taxon>
        <taxon>Xenocypridinae</taxon>
        <taxon>Xenocypridinae incertae sedis</taxon>
        <taxon>Anabarilius</taxon>
    </lineage>
</organism>
<reference evidence="2 3" key="1">
    <citation type="submission" date="2018-10" db="EMBL/GenBank/DDBJ databases">
        <title>Genome assembly for a Yunnan-Guizhou Plateau 3E fish, Anabarilius grahami (Regan), and its evolutionary and genetic applications.</title>
        <authorList>
            <person name="Jiang W."/>
        </authorList>
    </citation>
    <scope>NUCLEOTIDE SEQUENCE [LARGE SCALE GENOMIC DNA]</scope>
    <source>
        <strain evidence="2">AG-KIZ</strain>
        <tissue evidence="2">Muscle</tissue>
    </source>
</reference>
<evidence type="ECO:0000256" key="1">
    <source>
        <dbReference type="SAM" id="MobiDB-lite"/>
    </source>
</evidence>
<accession>A0A3N0XYM1</accession>
<protein>
    <submittedName>
        <fullName evidence="2">Uncharacterized protein</fullName>
    </submittedName>
</protein>
<evidence type="ECO:0000313" key="2">
    <source>
        <dbReference type="EMBL" id="ROK15726.1"/>
    </source>
</evidence>
<comment type="caution">
    <text evidence="2">The sequence shown here is derived from an EMBL/GenBank/DDBJ whole genome shotgun (WGS) entry which is preliminary data.</text>
</comment>
<feature type="region of interest" description="Disordered" evidence="1">
    <location>
        <begin position="1"/>
        <end position="23"/>
    </location>
</feature>
<sequence length="94" mass="10207">MFQQGVVASKNQDKVQPFHASQSRQPSFLASLTPSFLSTPIHLNDKHLESVCRRCCQQQSCLSLSEVTEVVAGKGGWRIQVGSLGLQVAGVNSH</sequence>
<keyword evidence="3" id="KW-1185">Reference proteome</keyword>
<evidence type="ECO:0000313" key="3">
    <source>
        <dbReference type="Proteomes" id="UP000281406"/>
    </source>
</evidence>
<proteinExistence type="predicted"/>